<dbReference type="AlphaFoldDB" id="A0A2U8W6P5"/>
<accession>A0A2U8W6P5</accession>
<dbReference type="Proteomes" id="UP000245926">
    <property type="component" value="Chromosome"/>
</dbReference>
<protein>
    <recommendedName>
        <fullName evidence="4">Pilus assembly protein TadE</fullName>
    </recommendedName>
</protein>
<keyword evidence="1" id="KW-0812">Transmembrane</keyword>
<dbReference type="EMBL" id="CP029550">
    <property type="protein sequence ID" value="AWN41200.1"/>
    <property type="molecule type" value="Genomic_DNA"/>
</dbReference>
<feature type="transmembrane region" description="Helical" evidence="1">
    <location>
        <begin position="21"/>
        <end position="41"/>
    </location>
</feature>
<reference evidence="3" key="1">
    <citation type="submission" date="2018-05" db="EMBL/GenBank/DDBJ databases">
        <title>Complete Genome Sequence of Methylobacterium sp. 17SD2-17.</title>
        <authorList>
            <person name="Srinivasan S."/>
        </authorList>
    </citation>
    <scope>NUCLEOTIDE SEQUENCE [LARGE SCALE GENOMIC DNA]</scope>
    <source>
        <strain evidence="3">17SD2-17</strain>
    </source>
</reference>
<gene>
    <name evidence="2" type="ORF">DK389_12540</name>
</gene>
<dbReference type="KEGG" id="mets:DK389_12540"/>
<evidence type="ECO:0008006" key="4">
    <source>
        <dbReference type="Google" id="ProtNLM"/>
    </source>
</evidence>
<keyword evidence="3" id="KW-1185">Reference proteome</keyword>
<keyword evidence="1" id="KW-0472">Membrane</keyword>
<dbReference type="OrthoDB" id="7995692at2"/>
<name>A0A2U8W6P5_9HYPH</name>
<evidence type="ECO:0000313" key="2">
    <source>
        <dbReference type="EMBL" id="AWN41200.1"/>
    </source>
</evidence>
<dbReference type="RefSeq" id="WP_109889991.1">
    <property type="nucleotide sequence ID" value="NZ_CP029550.1"/>
</dbReference>
<evidence type="ECO:0000256" key="1">
    <source>
        <dbReference type="SAM" id="Phobius"/>
    </source>
</evidence>
<sequence>MAGQGWRAGLSDREGGLGVEFALLASILLVVFGGVIDLVSLSGKMREMERSSTHVAAILTSCPRQGSDGCLSRTMQDYRDRKANALVGLPSAASVGIAQISRVRGALHVCAGPMTYLDADVAQAAQSVLADGDTAIVVVIQSDYRTLLPGIARAFMSQTGRTLRRWTISVYDSQAVSCGVAAS</sequence>
<evidence type="ECO:0000313" key="3">
    <source>
        <dbReference type="Proteomes" id="UP000245926"/>
    </source>
</evidence>
<proteinExistence type="predicted"/>
<organism evidence="2 3">
    <name type="scientific">Methylobacterium durans</name>
    <dbReference type="NCBI Taxonomy" id="2202825"/>
    <lineage>
        <taxon>Bacteria</taxon>
        <taxon>Pseudomonadati</taxon>
        <taxon>Pseudomonadota</taxon>
        <taxon>Alphaproteobacteria</taxon>
        <taxon>Hyphomicrobiales</taxon>
        <taxon>Methylobacteriaceae</taxon>
        <taxon>Methylobacterium</taxon>
    </lineage>
</organism>
<keyword evidence="1" id="KW-1133">Transmembrane helix</keyword>